<dbReference type="NCBIfam" id="TIGR01973">
    <property type="entry name" value="NuoG"/>
    <property type="match status" value="1"/>
</dbReference>
<dbReference type="FunFam" id="3.30.200.210:FF:000002">
    <property type="entry name" value="NADH-ubiquinone oxidoreductase 75 kDa subunit"/>
    <property type="match status" value="1"/>
</dbReference>
<dbReference type="EC" id="7.1.1.-" evidence="10"/>
<keyword evidence="6 10" id="KW-0408">Iron</keyword>
<comment type="cofactor">
    <cofactor evidence="1 10">
        <name>[4Fe-4S] cluster</name>
        <dbReference type="ChEBI" id="CHEBI:49883"/>
    </cofactor>
</comment>
<dbReference type="AlphaFoldDB" id="A0A8J7PY42"/>
<evidence type="ECO:0000256" key="5">
    <source>
        <dbReference type="ARBA" id="ARBA00022967"/>
    </source>
</evidence>
<evidence type="ECO:0000256" key="3">
    <source>
        <dbReference type="ARBA" id="ARBA00022485"/>
    </source>
</evidence>
<comment type="function">
    <text evidence="10">NDH-1 shuttles electrons from NADH, via FMN and iron-sulfur (Fe-S) centers, to quinones in the respiratory chain. Couples the redox reaction to proton translocation (for every two electrons transferred, four hydrogen ions are translocated across the cytoplasmic membrane), and thus conserves the redox energy in a proton gradient.</text>
</comment>
<dbReference type="GO" id="GO:0051537">
    <property type="term" value="F:2 iron, 2 sulfur cluster binding"/>
    <property type="evidence" value="ECO:0007669"/>
    <property type="project" value="UniProtKB-UniRule"/>
</dbReference>
<comment type="caution">
    <text evidence="14">The sequence shown here is derived from an EMBL/GenBank/DDBJ whole genome shotgun (WGS) entry which is preliminary data.</text>
</comment>
<sequence length="684" mass="76244">MPKLTINNQPIEVPEDTTVLQAAQLLGIEIPVFCYHSRLPIAGNCRMCLVQVGDSTKPIASCAMPATEGMVIHTNTPFIQKTRKSILEFLLINHPLDCPICDQGGECDLQDITVAYGPSTTRFEENKRAIQDKYMGPLIQTAMTRCIHCTRCVRFATEIAGVPQLGAIGRGENMEITSYLDQAITSELSGNMIDLCPVGALTSKPYAFKGRPWELMTTESIDVLDAVGSNIRIDVYKTRVMRILPRLHEDINEEWISDKTRFACDGLSRQRLDQPYIRKNGKLVPASWVEALKTIKLRLQNVPGQKIAALAGDLIDCEAMLALKDLFHALGSPHLDCRQDGAQLEGKVRAEYLFNTTIAGIEQSDFCLIIQSQLRAEAPLIHARLRKRYLQGNFKIAYIGGALSSHYNFSFDYDHYGQDPNLLEAILQDRHPLSQALKKAKFPMIIVGQDALIRQDGAHLLARVRSLAEEFNMVRPDWNGFNVLHKAAARVGGLDVGFIPGEQGLDKNNILVAAAKGDIEVIYLLGADEIEMNHLGQAFVIYQGHHGDAGAHRADVILPGAAYTEKQATYVNTEGRVQQTYPSLLPPGEAKEDWKIIRALSQVLDKNLPYNTLEEIRDRLIQINPIFNSMDEIQPAIWGSFGKEGSLSKFHFEPFKGEFYMTDAISRHSPTMATCLEMLEKEVT</sequence>
<dbReference type="GO" id="GO:0008137">
    <property type="term" value="F:NADH dehydrogenase (ubiquinone) activity"/>
    <property type="evidence" value="ECO:0007669"/>
    <property type="project" value="UniProtKB-UniRule"/>
</dbReference>
<comment type="catalytic activity">
    <reaction evidence="9 10">
        <text>a quinone + NADH + 5 H(+)(in) = a quinol + NAD(+) + 4 H(+)(out)</text>
        <dbReference type="Rhea" id="RHEA:57888"/>
        <dbReference type="ChEBI" id="CHEBI:15378"/>
        <dbReference type="ChEBI" id="CHEBI:24646"/>
        <dbReference type="ChEBI" id="CHEBI:57540"/>
        <dbReference type="ChEBI" id="CHEBI:57945"/>
        <dbReference type="ChEBI" id="CHEBI:132124"/>
    </reaction>
</comment>
<dbReference type="GO" id="GO:0048038">
    <property type="term" value="F:quinone binding"/>
    <property type="evidence" value="ECO:0007669"/>
    <property type="project" value="UniProtKB-UniRule"/>
</dbReference>
<dbReference type="GO" id="GO:0016651">
    <property type="term" value="F:oxidoreductase activity, acting on NAD(P)H"/>
    <property type="evidence" value="ECO:0007669"/>
    <property type="project" value="InterPro"/>
</dbReference>
<dbReference type="PROSITE" id="PS00642">
    <property type="entry name" value="COMPLEX1_75K_2"/>
    <property type="match status" value="1"/>
</dbReference>
<dbReference type="Gene3D" id="3.30.200.210">
    <property type="match status" value="1"/>
</dbReference>
<evidence type="ECO:0000256" key="2">
    <source>
        <dbReference type="ARBA" id="ARBA00005404"/>
    </source>
</evidence>
<dbReference type="PANTHER" id="PTHR43105:SF13">
    <property type="entry name" value="NADH-UBIQUINONE OXIDOREDUCTASE 75 KDA SUBUNIT, MITOCHONDRIAL"/>
    <property type="match status" value="1"/>
</dbReference>
<evidence type="ECO:0000256" key="6">
    <source>
        <dbReference type="ARBA" id="ARBA00023004"/>
    </source>
</evidence>
<dbReference type="InterPro" id="IPR001041">
    <property type="entry name" value="2Fe-2S_ferredoxin-type"/>
</dbReference>
<evidence type="ECO:0000256" key="8">
    <source>
        <dbReference type="ARBA" id="ARBA00023027"/>
    </source>
</evidence>
<dbReference type="PROSITE" id="PS00643">
    <property type="entry name" value="COMPLEX1_75K_3"/>
    <property type="match status" value="1"/>
</dbReference>
<feature type="domain" description="4Fe-4S His(Cys)3-ligated-type" evidence="13">
    <location>
        <begin position="78"/>
        <end position="117"/>
    </location>
</feature>
<dbReference type="PROSITE" id="PS51669">
    <property type="entry name" value="4FE4S_MOW_BIS_MGD"/>
    <property type="match status" value="1"/>
</dbReference>
<dbReference type="InterPro" id="IPR006656">
    <property type="entry name" value="Mopterin_OxRdtase"/>
</dbReference>
<keyword evidence="3 10" id="KW-0004">4Fe-4S</keyword>
<keyword evidence="8 10" id="KW-0520">NAD</keyword>
<dbReference type="PANTHER" id="PTHR43105">
    <property type="entry name" value="RESPIRATORY NITRATE REDUCTASE"/>
    <property type="match status" value="1"/>
</dbReference>
<evidence type="ECO:0000256" key="10">
    <source>
        <dbReference type="RuleBase" id="RU003525"/>
    </source>
</evidence>
<dbReference type="InterPro" id="IPR010228">
    <property type="entry name" value="NADH_UbQ_OxRdtase_Gsu"/>
</dbReference>
<dbReference type="PROSITE" id="PS51839">
    <property type="entry name" value="4FE4S_HC3"/>
    <property type="match status" value="1"/>
</dbReference>
<keyword evidence="4 10" id="KW-0479">Metal-binding</keyword>
<dbReference type="GO" id="GO:0046872">
    <property type="term" value="F:metal ion binding"/>
    <property type="evidence" value="ECO:0007669"/>
    <property type="project" value="UniProtKB-UniRule"/>
</dbReference>
<keyword evidence="5 10" id="KW-1278">Translocase</keyword>
<comment type="cofactor">
    <cofactor evidence="10">
        <name>[2Fe-2S] cluster</name>
        <dbReference type="ChEBI" id="CHEBI:190135"/>
    </cofactor>
    <text evidence="10">Binds 1 [2Fe-2S] cluster per subunit.</text>
</comment>
<dbReference type="InterPro" id="IPR019574">
    <property type="entry name" value="NADH_UbQ_OxRdtase_Gsu_4Fe4S-bd"/>
</dbReference>
<dbReference type="GO" id="GO:0016020">
    <property type="term" value="C:membrane"/>
    <property type="evidence" value="ECO:0007669"/>
    <property type="project" value="InterPro"/>
</dbReference>
<keyword evidence="10" id="KW-0874">Quinone</keyword>
<dbReference type="SUPFAM" id="SSF54292">
    <property type="entry name" value="2Fe-2S ferredoxin-like"/>
    <property type="match status" value="1"/>
</dbReference>
<name>A0A8J7PY42_9PROT</name>
<dbReference type="InterPro" id="IPR050123">
    <property type="entry name" value="Prok_molybdopt-oxidoreductase"/>
</dbReference>
<evidence type="ECO:0000256" key="7">
    <source>
        <dbReference type="ARBA" id="ARBA00023014"/>
    </source>
</evidence>
<evidence type="ECO:0000313" key="15">
    <source>
        <dbReference type="Proteomes" id="UP000664414"/>
    </source>
</evidence>
<dbReference type="InterPro" id="IPR000283">
    <property type="entry name" value="NADH_UbQ_OxRdtase_75kDa_su_CS"/>
</dbReference>
<keyword evidence="10" id="KW-0001">2Fe-2S</keyword>
<evidence type="ECO:0000256" key="9">
    <source>
        <dbReference type="ARBA" id="ARBA00047712"/>
    </source>
</evidence>
<accession>A0A8J7PY42</accession>
<dbReference type="InterPro" id="IPR054351">
    <property type="entry name" value="NADH_UbQ_OxRdtase_ferredoxin"/>
</dbReference>
<dbReference type="FunFam" id="3.30.70.20:FF:000002">
    <property type="entry name" value="NADH-ubiquinone oxidoreductase 75 kDa subunit"/>
    <property type="match status" value="1"/>
</dbReference>
<dbReference type="Gene3D" id="3.30.70.20">
    <property type="match status" value="1"/>
</dbReference>
<evidence type="ECO:0000256" key="1">
    <source>
        <dbReference type="ARBA" id="ARBA00001966"/>
    </source>
</evidence>
<organism evidence="14 15">
    <name type="scientific">Candidatus Paracaedimonas acanthamoebae</name>
    <dbReference type="NCBI Taxonomy" id="244581"/>
    <lineage>
        <taxon>Bacteria</taxon>
        <taxon>Pseudomonadati</taxon>
        <taxon>Pseudomonadota</taxon>
        <taxon>Alphaproteobacteria</taxon>
        <taxon>Holosporales</taxon>
        <taxon>Caedimonadaceae</taxon>
        <taxon>Candidatus Paracaedimonas</taxon>
    </lineage>
</organism>
<protein>
    <recommendedName>
        <fullName evidence="10">NADH-quinone oxidoreductase</fullName>
        <ecNumber evidence="10">7.1.1.-</ecNumber>
    </recommendedName>
</protein>
<dbReference type="Gene3D" id="3.40.50.740">
    <property type="match status" value="1"/>
</dbReference>
<dbReference type="EMBL" id="JAFKGL010000017">
    <property type="protein sequence ID" value="MBN9413128.1"/>
    <property type="molecule type" value="Genomic_DNA"/>
</dbReference>
<dbReference type="SUPFAM" id="SSF54862">
    <property type="entry name" value="4Fe-4S ferredoxins"/>
    <property type="match status" value="1"/>
</dbReference>
<feature type="domain" description="4Fe-4S Mo/W bis-MGD-type" evidence="12">
    <location>
        <begin position="215"/>
        <end position="271"/>
    </location>
</feature>
<dbReference type="Pfam" id="PF00384">
    <property type="entry name" value="Molybdopterin"/>
    <property type="match status" value="1"/>
</dbReference>
<evidence type="ECO:0000259" key="11">
    <source>
        <dbReference type="PROSITE" id="PS51085"/>
    </source>
</evidence>
<proteinExistence type="inferred from homology"/>
<dbReference type="CDD" id="cd02773">
    <property type="entry name" value="MopB_Res-Cmplx1_Nad11"/>
    <property type="match status" value="1"/>
</dbReference>
<dbReference type="Pfam" id="PF22117">
    <property type="entry name" value="Fer4_Nqo3"/>
    <property type="match status" value="1"/>
</dbReference>
<dbReference type="InterPro" id="IPR015405">
    <property type="entry name" value="NDUFS1-like_C"/>
</dbReference>
<dbReference type="GO" id="GO:0051539">
    <property type="term" value="F:4 iron, 4 sulfur cluster binding"/>
    <property type="evidence" value="ECO:0007669"/>
    <property type="project" value="UniProtKB-KW"/>
</dbReference>
<dbReference type="InterPro" id="IPR006963">
    <property type="entry name" value="Mopterin_OxRdtase_4Fe-4S_dom"/>
</dbReference>
<dbReference type="Pfam" id="PF10588">
    <property type="entry name" value="NADH-G_4Fe-4S_3"/>
    <property type="match status" value="1"/>
</dbReference>
<evidence type="ECO:0000259" key="13">
    <source>
        <dbReference type="PROSITE" id="PS51839"/>
    </source>
</evidence>
<evidence type="ECO:0000259" key="12">
    <source>
        <dbReference type="PROSITE" id="PS51669"/>
    </source>
</evidence>
<dbReference type="CDD" id="cd00207">
    <property type="entry name" value="fer2"/>
    <property type="match status" value="1"/>
</dbReference>
<dbReference type="FunFam" id="3.10.20.740:FF:000001">
    <property type="entry name" value="NADH-quinone oxidoreductase subunit G"/>
    <property type="match status" value="1"/>
</dbReference>
<reference evidence="14" key="1">
    <citation type="submission" date="2021-02" db="EMBL/GenBank/DDBJ databases">
        <title>Thiocyanate and organic carbon inputs drive convergent selection for specific autotrophic Afipia and Thiobacillus strains within complex microbiomes.</title>
        <authorList>
            <person name="Huddy R.J."/>
            <person name="Sachdeva R."/>
            <person name="Kadzinga F."/>
            <person name="Kantor R.S."/>
            <person name="Harrison S.T.L."/>
            <person name="Banfield J.F."/>
        </authorList>
    </citation>
    <scope>NUCLEOTIDE SEQUENCE</scope>
    <source>
        <strain evidence="14">SCN18_10_11_15_R4_P_38_20</strain>
    </source>
</reference>
<dbReference type="PROSITE" id="PS51085">
    <property type="entry name" value="2FE2S_FER_2"/>
    <property type="match status" value="1"/>
</dbReference>
<dbReference type="Pfam" id="PF13510">
    <property type="entry name" value="Fer2_4"/>
    <property type="match status" value="1"/>
</dbReference>
<dbReference type="GO" id="GO:0042773">
    <property type="term" value="P:ATP synthesis coupled electron transport"/>
    <property type="evidence" value="ECO:0007669"/>
    <property type="project" value="InterPro"/>
</dbReference>
<comment type="similarity">
    <text evidence="2 10">Belongs to the complex I 75 kDa subunit family.</text>
</comment>
<dbReference type="SMART" id="SM00929">
    <property type="entry name" value="NADH-G_4Fe-4S_3"/>
    <property type="match status" value="1"/>
</dbReference>
<dbReference type="Gene3D" id="3.10.20.740">
    <property type="match status" value="1"/>
</dbReference>
<feature type="domain" description="2Fe-2S ferredoxin-type" evidence="11">
    <location>
        <begin position="2"/>
        <end position="78"/>
    </location>
</feature>
<keyword evidence="7 10" id="KW-0411">Iron-sulfur</keyword>
<dbReference type="PROSITE" id="PS00641">
    <property type="entry name" value="COMPLEX1_75K_1"/>
    <property type="match status" value="1"/>
</dbReference>
<dbReference type="Proteomes" id="UP000664414">
    <property type="component" value="Unassembled WGS sequence"/>
</dbReference>
<dbReference type="Pfam" id="PF09326">
    <property type="entry name" value="NADH_dhqG_C"/>
    <property type="match status" value="1"/>
</dbReference>
<gene>
    <name evidence="14" type="ORF">J0H12_04310</name>
</gene>
<evidence type="ECO:0000313" key="14">
    <source>
        <dbReference type="EMBL" id="MBN9413128.1"/>
    </source>
</evidence>
<dbReference type="InterPro" id="IPR036010">
    <property type="entry name" value="2Fe-2S_ferredoxin-like_sf"/>
</dbReference>
<keyword evidence="14" id="KW-0560">Oxidoreductase</keyword>
<dbReference type="Pfam" id="PF22151">
    <property type="entry name" value="Fer4_NDSU1"/>
    <property type="match status" value="1"/>
</dbReference>
<dbReference type="SUPFAM" id="SSF53706">
    <property type="entry name" value="Formate dehydrogenase/DMSO reductase, domains 1-3"/>
    <property type="match status" value="1"/>
</dbReference>
<evidence type="ECO:0000256" key="4">
    <source>
        <dbReference type="ARBA" id="ARBA00022723"/>
    </source>
</evidence>